<reference evidence="1 2" key="1">
    <citation type="submission" date="2019-12" db="EMBL/GenBank/DDBJ databases">
        <title>Nitratireductor arenosus sp. nov., Isolated from sea sand, Jeju island, South Korea.</title>
        <authorList>
            <person name="Kim W."/>
        </authorList>
    </citation>
    <scope>NUCLEOTIDE SEQUENCE [LARGE SCALE GENOMIC DNA]</scope>
    <source>
        <strain evidence="1 2">CAU 1489</strain>
    </source>
</reference>
<accession>A0A844QPW9</accession>
<organism evidence="1 2">
    <name type="scientific">Nitratireductor arenosus</name>
    <dbReference type="NCBI Taxonomy" id="2682096"/>
    <lineage>
        <taxon>Bacteria</taxon>
        <taxon>Pseudomonadati</taxon>
        <taxon>Pseudomonadota</taxon>
        <taxon>Alphaproteobacteria</taxon>
        <taxon>Hyphomicrobiales</taxon>
        <taxon>Phyllobacteriaceae</taxon>
        <taxon>Nitratireductor</taxon>
    </lineage>
</organism>
<dbReference type="Proteomes" id="UP000463224">
    <property type="component" value="Unassembled WGS sequence"/>
</dbReference>
<evidence type="ECO:0000313" key="2">
    <source>
        <dbReference type="Proteomes" id="UP000463224"/>
    </source>
</evidence>
<dbReference type="AlphaFoldDB" id="A0A844QPW9"/>
<dbReference type="EMBL" id="WPHG01000010">
    <property type="protein sequence ID" value="MVB00089.1"/>
    <property type="molecule type" value="Genomic_DNA"/>
</dbReference>
<protein>
    <submittedName>
        <fullName evidence="1">Uncharacterized protein</fullName>
    </submittedName>
</protein>
<name>A0A844QPW9_9HYPH</name>
<evidence type="ECO:0000313" key="1">
    <source>
        <dbReference type="EMBL" id="MVB00089.1"/>
    </source>
</evidence>
<sequence>MALIAKRIGWEDHPEARRREYVIRLVADDPSDIAGITAGDVWNSVPLSLMRADESRVHAKTATMDALVQALIVIRNRAEETEAPVDASEDIDDFRRDLRHIEAIAKAALALVRNERK</sequence>
<proteinExistence type="predicted"/>
<dbReference type="RefSeq" id="WP_156715955.1">
    <property type="nucleotide sequence ID" value="NZ_WPHG01000010.1"/>
</dbReference>
<keyword evidence="2" id="KW-1185">Reference proteome</keyword>
<gene>
    <name evidence="1" type="ORF">GN330_22850</name>
</gene>
<comment type="caution">
    <text evidence="1">The sequence shown here is derived from an EMBL/GenBank/DDBJ whole genome shotgun (WGS) entry which is preliminary data.</text>
</comment>